<reference evidence="7 8" key="1">
    <citation type="journal article" date="2014" name="BMC Genomics">
        <title>Comparative genome sequencing reveals chemotype-specific gene clusters in the toxigenic black mold Stachybotrys.</title>
        <authorList>
            <person name="Semeiks J."/>
            <person name="Borek D."/>
            <person name="Otwinowski Z."/>
            <person name="Grishin N.V."/>
        </authorList>
    </citation>
    <scope>NUCLEOTIDE SEQUENCE [LARGE SCALE GENOMIC DNA]</scope>
    <source>
        <strain evidence="7 8">IBT 40285</strain>
    </source>
</reference>
<evidence type="ECO:0000313" key="8">
    <source>
        <dbReference type="Proteomes" id="UP000028524"/>
    </source>
</evidence>
<organism evidence="7 8">
    <name type="scientific">Stachybotrys chlorohalonatus (strain IBT 40285)</name>
    <dbReference type="NCBI Taxonomy" id="1283841"/>
    <lineage>
        <taxon>Eukaryota</taxon>
        <taxon>Fungi</taxon>
        <taxon>Dikarya</taxon>
        <taxon>Ascomycota</taxon>
        <taxon>Pezizomycotina</taxon>
        <taxon>Sordariomycetes</taxon>
        <taxon>Hypocreomycetidae</taxon>
        <taxon>Hypocreales</taxon>
        <taxon>Stachybotryaceae</taxon>
        <taxon>Stachybotrys</taxon>
    </lineage>
</organism>
<dbReference type="SUPFAM" id="SSF54768">
    <property type="entry name" value="dsRNA-binding domain-like"/>
    <property type="match status" value="1"/>
</dbReference>
<dbReference type="PANTHER" id="PTHR48277:SF1">
    <property type="entry name" value="MITOCHONDRIAL RIBOSOMAL PROTEIN S5"/>
    <property type="match status" value="1"/>
</dbReference>
<dbReference type="OrthoDB" id="309483at2759"/>
<protein>
    <recommendedName>
        <fullName evidence="6">S5 DRBM domain-containing protein</fullName>
    </recommendedName>
</protein>
<dbReference type="Gene3D" id="3.30.160.20">
    <property type="match status" value="1"/>
</dbReference>
<dbReference type="STRING" id="1283841.A0A084QB32"/>
<evidence type="ECO:0000256" key="1">
    <source>
        <dbReference type="ARBA" id="ARBA00008945"/>
    </source>
</evidence>
<dbReference type="FunFam" id="3.30.230.10:FF:000002">
    <property type="entry name" value="30S ribosomal protein S5"/>
    <property type="match status" value="1"/>
</dbReference>
<dbReference type="EMBL" id="KL660868">
    <property type="protein sequence ID" value="KFA61167.1"/>
    <property type="molecule type" value="Genomic_DNA"/>
</dbReference>
<dbReference type="AlphaFoldDB" id="A0A084QB32"/>
<dbReference type="PROSITE" id="PS50881">
    <property type="entry name" value="S5_DSRBD"/>
    <property type="match status" value="1"/>
</dbReference>
<dbReference type="InterPro" id="IPR000851">
    <property type="entry name" value="Ribosomal_uS5"/>
</dbReference>
<evidence type="ECO:0000256" key="3">
    <source>
        <dbReference type="ARBA" id="ARBA00023274"/>
    </source>
</evidence>
<dbReference type="GO" id="GO:1990904">
    <property type="term" value="C:ribonucleoprotein complex"/>
    <property type="evidence" value="ECO:0007669"/>
    <property type="project" value="UniProtKB-UniRule"/>
</dbReference>
<dbReference type="GO" id="GO:0005840">
    <property type="term" value="C:ribosome"/>
    <property type="evidence" value="ECO:0007669"/>
    <property type="project" value="UniProtKB-KW"/>
</dbReference>
<dbReference type="OMA" id="IYEMCRA"/>
<evidence type="ECO:0000313" key="7">
    <source>
        <dbReference type="EMBL" id="KFA61167.1"/>
    </source>
</evidence>
<dbReference type="PANTHER" id="PTHR48277">
    <property type="entry name" value="MITOCHONDRIAL RIBOSOMAL PROTEIN S5"/>
    <property type="match status" value="1"/>
</dbReference>
<gene>
    <name evidence="7" type="ORF">S40285_02195</name>
</gene>
<dbReference type="Gene3D" id="3.30.230.10">
    <property type="match status" value="1"/>
</dbReference>
<dbReference type="HOGENOM" id="CLU_037994_1_0_1"/>
<dbReference type="InParanoid" id="A0A084QB32"/>
<keyword evidence="2 4" id="KW-0689">Ribosomal protein</keyword>
<dbReference type="GO" id="GO:0006412">
    <property type="term" value="P:translation"/>
    <property type="evidence" value="ECO:0007669"/>
    <property type="project" value="InterPro"/>
</dbReference>
<dbReference type="Pfam" id="PF00333">
    <property type="entry name" value="Ribosomal_S5"/>
    <property type="match status" value="1"/>
</dbReference>
<dbReference type="SUPFAM" id="SSF54211">
    <property type="entry name" value="Ribosomal protein S5 domain 2-like"/>
    <property type="match status" value="1"/>
</dbReference>
<dbReference type="InterPro" id="IPR005324">
    <property type="entry name" value="Ribosomal_uS5_C"/>
</dbReference>
<feature type="domain" description="S5 DRBM" evidence="6">
    <location>
        <begin position="331"/>
        <end position="394"/>
    </location>
</feature>
<dbReference type="InterPro" id="IPR013810">
    <property type="entry name" value="Ribosomal_uS5_N"/>
</dbReference>
<keyword evidence="3 4" id="KW-0687">Ribonucleoprotein</keyword>
<evidence type="ECO:0000259" key="6">
    <source>
        <dbReference type="PROSITE" id="PS50881"/>
    </source>
</evidence>
<comment type="similarity">
    <text evidence="1 5">Belongs to the universal ribosomal protein uS5 family.</text>
</comment>
<dbReference type="InterPro" id="IPR014721">
    <property type="entry name" value="Ribsml_uS5_D2-typ_fold_subgr"/>
</dbReference>
<dbReference type="GO" id="GO:0003723">
    <property type="term" value="F:RNA binding"/>
    <property type="evidence" value="ECO:0007669"/>
    <property type="project" value="InterPro"/>
</dbReference>
<accession>A0A084QB32</accession>
<dbReference type="GO" id="GO:0005737">
    <property type="term" value="C:cytoplasm"/>
    <property type="evidence" value="ECO:0007669"/>
    <property type="project" value="UniProtKB-ARBA"/>
</dbReference>
<evidence type="ECO:0000256" key="4">
    <source>
        <dbReference type="PROSITE-ProRule" id="PRU00268"/>
    </source>
</evidence>
<proteinExistence type="inferred from homology"/>
<dbReference type="InterPro" id="IPR020568">
    <property type="entry name" value="Ribosomal_Su5_D2-typ_SF"/>
</dbReference>
<keyword evidence="8" id="KW-1185">Reference proteome</keyword>
<dbReference type="GO" id="GO:0003735">
    <property type="term" value="F:structural constituent of ribosome"/>
    <property type="evidence" value="ECO:0007669"/>
    <property type="project" value="UniProtKB-UniRule"/>
</dbReference>
<name>A0A084QB32_STAC4</name>
<evidence type="ECO:0000256" key="2">
    <source>
        <dbReference type="ARBA" id="ARBA00022980"/>
    </source>
</evidence>
<evidence type="ECO:0000256" key="5">
    <source>
        <dbReference type="RuleBase" id="RU003823"/>
    </source>
</evidence>
<dbReference type="Pfam" id="PF03719">
    <property type="entry name" value="Ribosomal_S5_C"/>
    <property type="match status" value="1"/>
</dbReference>
<sequence>MSVARPARSLLGRCVTSTRTSASIPLSARSFHTSAPCQQRRSRFRNVKAQELGLLKPENMAKLQKDKFPDYTPEELAELKQKYSPEHIESIQAGEKAVDTEDMIIQGRMRDDAYRPTYVDDYTVLDPRYDIKPDVPGTPQEIHWPSRGDWIDEYGMRLSKMVEKKTDDQLTRAMIRALRKVKQSKGEEMIDLTVEELDEMEKNPELAKKYMVEDDDAPEPDANASGPEYLTRAQAMQLDEAVVAAWQEELKKIAEHKDLTAEPSSLELMQDGPAGVIRVHSAELPELGKVPGVEGRFLKEEDAEDGGSDEAAAYQELKRLTGMSLSELMSLPAKVLVRRRVTNQTRLGKVHSISIVAMAGNGNGYLGLGVAKSTQPEIAIETARMLAMRNMKPIRRYENRTIFGHSTGKVSGTVVEMFTRPPGYGLRVPSRIFEMCRACGIHDLSVRMPRSTNPMNAVKAAYQALTNQPDPAQIAIGRGKKMVDARKVYYGGDVH</sequence>
<dbReference type="Proteomes" id="UP000028524">
    <property type="component" value="Unassembled WGS sequence"/>
</dbReference>